<dbReference type="AlphaFoldDB" id="A0A9W9ZXF9"/>
<reference evidence="2" key="1">
    <citation type="submission" date="2023-01" db="EMBL/GenBank/DDBJ databases">
        <title>Genome assembly of the deep-sea coral Lophelia pertusa.</title>
        <authorList>
            <person name="Herrera S."/>
            <person name="Cordes E."/>
        </authorList>
    </citation>
    <scope>NUCLEOTIDE SEQUENCE</scope>
    <source>
        <strain evidence="2">USNM1676648</strain>
        <tissue evidence="2">Polyp</tissue>
    </source>
</reference>
<name>A0A9W9ZXF9_9CNID</name>
<proteinExistence type="predicted"/>
<dbReference type="InterPro" id="IPR040167">
    <property type="entry name" value="TF_CP2-like"/>
</dbReference>
<dbReference type="PANTHER" id="PTHR11037">
    <property type="entry name" value="TRANSCRIPTION FACTOR CP2"/>
    <property type="match status" value="1"/>
</dbReference>
<protein>
    <submittedName>
        <fullName evidence="2">Grainyhead-like protein 2</fullName>
    </submittedName>
</protein>
<evidence type="ECO:0000313" key="2">
    <source>
        <dbReference type="EMBL" id="KAJ7389656.1"/>
    </source>
</evidence>
<feature type="domain" description="GRHL1/CP2 C-terminal" evidence="1">
    <location>
        <begin position="67"/>
        <end position="156"/>
    </location>
</feature>
<dbReference type="EMBL" id="MU825426">
    <property type="protein sequence ID" value="KAJ7389656.1"/>
    <property type="molecule type" value="Genomic_DNA"/>
</dbReference>
<dbReference type="PANTHER" id="PTHR11037:SF20">
    <property type="entry name" value="PROTEIN GRAINYHEAD"/>
    <property type="match status" value="1"/>
</dbReference>
<sequence>MDMVVKIMQAGVPTQFDLEKYSTPLFRNLREKARKRTANEAFSKTADALDDLELAPRIKRVVRRPPPALTIYVRRETEKAYNAIMLEEVTVESLKLAVSEKYGTPSNSIKSFALRCKEGTSSEIDDKAVEAFVDEDDFIISLDYNAKKGVCNIVLETSS</sequence>
<gene>
    <name evidence="2" type="primary">GRHL2_2</name>
    <name evidence="2" type="ORF">OS493_029540</name>
</gene>
<comment type="caution">
    <text evidence="2">The sequence shown here is derived from an EMBL/GenBank/DDBJ whole genome shotgun (WGS) entry which is preliminary data.</text>
</comment>
<dbReference type="OrthoDB" id="7680836at2759"/>
<dbReference type="GO" id="GO:0005634">
    <property type="term" value="C:nucleus"/>
    <property type="evidence" value="ECO:0007669"/>
    <property type="project" value="TreeGrafter"/>
</dbReference>
<dbReference type="GO" id="GO:0001228">
    <property type="term" value="F:DNA-binding transcription activator activity, RNA polymerase II-specific"/>
    <property type="evidence" value="ECO:0007669"/>
    <property type="project" value="TreeGrafter"/>
</dbReference>
<evidence type="ECO:0000313" key="3">
    <source>
        <dbReference type="Proteomes" id="UP001163046"/>
    </source>
</evidence>
<organism evidence="2 3">
    <name type="scientific">Desmophyllum pertusum</name>
    <dbReference type="NCBI Taxonomy" id="174260"/>
    <lineage>
        <taxon>Eukaryota</taxon>
        <taxon>Metazoa</taxon>
        <taxon>Cnidaria</taxon>
        <taxon>Anthozoa</taxon>
        <taxon>Hexacorallia</taxon>
        <taxon>Scleractinia</taxon>
        <taxon>Caryophylliina</taxon>
        <taxon>Caryophylliidae</taxon>
        <taxon>Desmophyllum</taxon>
    </lineage>
</organism>
<dbReference type="Pfam" id="PF25416">
    <property type="entry name" value="GRHL1_C"/>
    <property type="match status" value="1"/>
</dbReference>
<evidence type="ECO:0000259" key="1">
    <source>
        <dbReference type="Pfam" id="PF25416"/>
    </source>
</evidence>
<dbReference type="GO" id="GO:0000978">
    <property type="term" value="F:RNA polymerase II cis-regulatory region sequence-specific DNA binding"/>
    <property type="evidence" value="ECO:0007669"/>
    <property type="project" value="TreeGrafter"/>
</dbReference>
<dbReference type="Proteomes" id="UP001163046">
    <property type="component" value="Unassembled WGS sequence"/>
</dbReference>
<dbReference type="InterPro" id="IPR057520">
    <property type="entry name" value="GRHL1/CP2_C"/>
</dbReference>
<accession>A0A9W9ZXF9</accession>
<keyword evidence="3" id="KW-1185">Reference proteome</keyword>